<evidence type="ECO:0000256" key="6">
    <source>
        <dbReference type="ARBA" id="ARBA00022801"/>
    </source>
</evidence>
<dbReference type="FunCoup" id="G4T9D8">
    <property type="interactions" value="374"/>
</dbReference>
<accession>G4T9D8</accession>
<keyword evidence="8" id="KW-0496">Mitochondrion</keyword>
<dbReference type="STRING" id="1109443.G4T9D8"/>
<keyword evidence="7 8" id="KW-0482">Metalloprotease</keyword>
<comment type="similarity">
    <text evidence="2 8">Belongs to the peptidase M76 family.</text>
</comment>
<evidence type="ECO:0000313" key="9">
    <source>
        <dbReference type="EMBL" id="CCA67905.1"/>
    </source>
</evidence>
<evidence type="ECO:0000256" key="5">
    <source>
        <dbReference type="ARBA" id="ARBA00022723"/>
    </source>
</evidence>
<comment type="caution">
    <text evidence="9">The sequence shown here is derived from an EMBL/GenBank/DDBJ whole genome shotgun (WGS) entry which is preliminary data.</text>
</comment>
<dbReference type="GO" id="GO:0004222">
    <property type="term" value="F:metalloendopeptidase activity"/>
    <property type="evidence" value="ECO:0007669"/>
    <property type="project" value="InterPro"/>
</dbReference>
<dbReference type="Pfam" id="PF09768">
    <property type="entry name" value="Peptidase_M76"/>
    <property type="match status" value="1"/>
</dbReference>
<keyword evidence="5 8" id="KW-0479">Metal-binding</keyword>
<dbReference type="PANTHER" id="PTHR21711:SF0">
    <property type="entry name" value="MITOCHONDRIAL INNER MEMBRANE PROTEASE ATP23 HOMOLOG"/>
    <property type="match status" value="1"/>
</dbReference>
<dbReference type="OMA" id="EAHQNCV"/>
<dbReference type="GO" id="GO:0033615">
    <property type="term" value="P:mitochondrial proton-transporting ATP synthase complex assembly"/>
    <property type="evidence" value="ECO:0007669"/>
    <property type="project" value="TreeGrafter"/>
</dbReference>
<keyword evidence="4 8" id="KW-0645">Protease</keyword>
<name>G4T9D8_SERID</name>
<keyword evidence="10" id="KW-1185">Reference proteome</keyword>
<evidence type="ECO:0000256" key="1">
    <source>
        <dbReference type="ARBA" id="ARBA00004137"/>
    </source>
</evidence>
<keyword evidence="8" id="KW-0472">Membrane</keyword>
<proteinExistence type="inferred from homology"/>
<evidence type="ECO:0000256" key="3">
    <source>
        <dbReference type="ARBA" id="ARBA00014615"/>
    </source>
</evidence>
<evidence type="ECO:0000256" key="2">
    <source>
        <dbReference type="ARBA" id="ARBA00009915"/>
    </source>
</evidence>
<dbReference type="eggNOG" id="KOG3314">
    <property type="taxonomic scope" value="Eukaryota"/>
</dbReference>
<dbReference type="GO" id="GO:0005743">
    <property type="term" value="C:mitochondrial inner membrane"/>
    <property type="evidence" value="ECO:0007669"/>
    <property type="project" value="UniProtKB-SubCell"/>
</dbReference>
<evidence type="ECO:0000256" key="8">
    <source>
        <dbReference type="RuleBase" id="RU364057"/>
    </source>
</evidence>
<keyword evidence="6 8" id="KW-0378">Hydrolase</keyword>
<comment type="function">
    <text evidence="8">Has a dual role in the assembly of mitochondrial ATPase.</text>
</comment>
<evidence type="ECO:0000256" key="4">
    <source>
        <dbReference type="ARBA" id="ARBA00022670"/>
    </source>
</evidence>
<dbReference type="GO" id="GO:0046872">
    <property type="term" value="F:metal ion binding"/>
    <property type="evidence" value="ECO:0007669"/>
    <property type="project" value="UniProtKB-KW"/>
</dbReference>
<dbReference type="InterPro" id="IPR019165">
    <property type="entry name" value="Peptidase_M76_ATP23"/>
</dbReference>
<sequence>MASSPNGEDKNGENLLSFETWRRKVAWVTGLGLSEDEERRRSEVILLQNAQKDWDTCEKRKRELWHNSPAVVFMVQQMRLINCNVTLDHFVCHPCEKKSSGGFSPEYGILLCQDGFFNKKHMEDTMVHELVHMYDHAKFNVDWNNLRHQACSEIRAANLSGDCSFRRNFTRGWFKITAQHKECVRMRAVSSVAMNPKCPNQEAAEQAVNEVWDSCIKDTRPFDEVSHMVVDLVL</sequence>
<protein>
    <recommendedName>
        <fullName evidence="3 8">Mitochondrial inner membrane protease ATP23</fullName>
        <ecNumber evidence="8">3.4.24.-</ecNumber>
    </recommendedName>
</protein>
<keyword evidence="8" id="KW-0999">Mitochondrion inner membrane</keyword>
<dbReference type="EMBL" id="CAFZ01000022">
    <property type="protein sequence ID" value="CCA67905.1"/>
    <property type="molecule type" value="Genomic_DNA"/>
</dbReference>
<dbReference type="GO" id="GO:0034982">
    <property type="term" value="P:mitochondrial protein processing"/>
    <property type="evidence" value="ECO:0007669"/>
    <property type="project" value="TreeGrafter"/>
</dbReference>
<dbReference type="HOGENOM" id="CLU_079125_0_0_1"/>
<dbReference type="PANTHER" id="PTHR21711">
    <property type="entry name" value="MITOCHONDRIAL INNER MEMBRANE PROTEASE"/>
    <property type="match status" value="1"/>
</dbReference>
<dbReference type="EC" id="3.4.24.-" evidence="8"/>
<dbReference type="InParanoid" id="G4T9D8"/>
<organism evidence="9 10">
    <name type="scientific">Serendipita indica (strain DSM 11827)</name>
    <name type="common">Root endophyte fungus</name>
    <name type="synonym">Piriformospora indica</name>
    <dbReference type="NCBI Taxonomy" id="1109443"/>
    <lineage>
        <taxon>Eukaryota</taxon>
        <taxon>Fungi</taxon>
        <taxon>Dikarya</taxon>
        <taxon>Basidiomycota</taxon>
        <taxon>Agaricomycotina</taxon>
        <taxon>Agaricomycetes</taxon>
        <taxon>Sebacinales</taxon>
        <taxon>Serendipitaceae</taxon>
        <taxon>Serendipita</taxon>
    </lineage>
</organism>
<dbReference type="AlphaFoldDB" id="G4T9D8"/>
<comment type="subcellular location">
    <subcellularLocation>
        <location evidence="1 8">Mitochondrion inner membrane</location>
        <topology evidence="1 8">Peripheral membrane protein</topology>
        <orientation evidence="1 8">Intermembrane side</orientation>
    </subcellularLocation>
</comment>
<dbReference type="OrthoDB" id="285308at2759"/>
<dbReference type="Proteomes" id="UP000007148">
    <property type="component" value="Unassembled WGS sequence"/>
</dbReference>
<gene>
    <name evidence="9" type="ORF">PIIN_11766</name>
</gene>
<evidence type="ECO:0000313" key="10">
    <source>
        <dbReference type="Proteomes" id="UP000007148"/>
    </source>
</evidence>
<reference evidence="9 10" key="1">
    <citation type="journal article" date="2011" name="PLoS Pathog.">
        <title>Endophytic Life Strategies Decoded by Genome and Transcriptome Analyses of the Mutualistic Root Symbiont Piriformospora indica.</title>
        <authorList>
            <person name="Zuccaro A."/>
            <person name="Lahrmann U."/>
            <person name="Guldener U."/>
            <person name="Langen G."/>
            <person name="Pfiffi S."/>
            <person name="Biedenkopf D."/>
            <person name="Wong P."/>
            <person name="Samans B."/>
            <person name="Grimm C."/>
            <person name="Basiewicz M."/>
            <person name="Murat C."/>
            <person name="Martin F."/>
            <person name="Kogel K.H."/>
        </authorList>
    </citation>
    <scope>NUCLEOTIDE SEQUENCE [LARGE SCALE GENOMIC DNA]</scope>
    <source>
        <strain evidence="9 10">DSM 11827</strain>
    </source>
</reference>
<evidence type="ECO:0000256" key="7">
    <source>
        <dbReference type="ARBA" id="ARBA00023049"/>
    </source>
</evidence>